<feature type="compositionally biased region" description="Basic and acidic residues" evidence="1">
    <location>
        <begin position="161"/>
        <end position="171"/>
    </location>
</feature>
<sequence length="359" mass="38839">MDRPPLQRQGSRVRFAEGQEFVPSPPPPPSSTTATATSATNHAAAPSPPGVFWDDLDRDSTATAGGNTASSANYTFYREGTPPPHPESSDYEKLVLKHRDREREREREHNLNRDVGGPGYPSVLSPVPIRPASAFPPYEASKFDPNDPGPGSDDDGGEGSLGRENREREQREAAAAKRKKYRWLFLVVALLFITIPIGVGTGVALGLRKSGSSGSGSSVPATSPSVLPETTSPETPIPTTTTSSPDVASTEPPRFVPGLVTCPDNANNTLYLVPGSTKTFLRQCGIDYNGTDGAYDLTHIYTTSMEQCMNVCASSDLCTGCGWGFIEGDKKGNYRCWMKNNLQTPHKARDDYYFAVLQY</sequence>
<evidence type="ECO:0008006" key="5">
    <source>
        <dbReference type="Google" id="ProtNLM"/>
    </source>
</evidence>
<organism evidence="3 4">
    <name type="scientific">Schizothecium vesticola</name>
    <dbReference type="NCBI Taxonomy" id="314040"/>
    <lineage>
        <taxon>Eukaryota</taxon>
        <taxon>Fungi</taxon>
        <taxon>Dikarya</taxon>
        <taxon>Ascomycota</taxon>
        <taxon>Pezizomycotina</taxon>
        <taxon>Sordariomycetes</taxon>
        <taxon>Sordariomycetidae</taxon>
        <taxon>Sordariales</taxon>
        <taxon>Schizotheciaceae</taxon>
        <taxon>Schizothecium</taxon>
    </lineage>
</organism>
<dbReference type="AlphaFoldDB" id="A0AA40K7S9"/>
<feature type="region of interest" description="Disordered" evidence="1">
    <location>
        <begin position="1"/>
        <end position="171"/>
    </location>
</feature>
<keyword evidence="2" id="KW-1133">Transmembrane helix</keyword>
<proteinExistence type="predicted"/>
<evidence type="ECO:0000313" key="3">
    <source>
        <dbReference type="EMBL" id="KAK0749143.1"/>
    </source>
</evidence>
<feature type="compositionally biased region" description="Low complexity" evidence="1">
    <location>
        <begin position="31"/>
        <end position="45"/>
    </location>
</feature>
<feature type="compositionally biased region" description="Low complexity" evidence="1">
    <location>
        <begin position="61"/>
        <end position="73"/>
    </location>
</feature>
<dbReference type="Proteomes" id="UP001172155">
    <property type="component" value="Unassembled WGS sequence"/>
</dbReference>
<feature type="region of interest" description="Disordered" evidence="1">
    <location>
        <begin position="209"/>
        <end position="254"/>
    </location>
</feature>
<feature type="compositionally biased region" description="Low complexity" evidence="1">
    <location>
        <begin position="228"/>
        <end position="245"/>
    </location>
</feature>
<reference evidence="3" key="1">
    <citation type="submission" date="2023-06" db="EMBL/GenBank/DDBJ databases">
        <title>Genome-scale phylogeny and comparative genomics of the fungal order Sordariales.</title>
        <authorList>
            <consortium name="Lawrence Berkeley National Laboratory"/>
            <person name="Hensen N."/>
            <person name="Bonometti L."/>
            <person name="Westerberg I."/>
            <person name="Brannstrom I.O."/>
            <person name="Guillou S."/>
            <person name="Cros-Aarteil S."/>
            <person name="Calhoun S."/>
            <person name="Haridas S."/>
            <person name="Kuo A."/>
            <person name="Mondo S."/>
            <person name="Pangilinan J."/>
            <person name="Riley R."/>
            <person name="LaButti K."/>
            <person name="Andreopoulos B."/>
            <person name="Lipzen A."/>
            <person name="Chen C."/>
            <person name="Yanf M."/>
            <person name="Daum C."/>
            <person name="Ng V."/>
            <person name="Clum A."/>
            <person name="Steindorff A."/>
            <person name="Ohm R."/>
            <person name="Martin F."/>
            <person name="Silar P."/>
            <person name="Natvig D."/>
            <person name="Lalanne C."/>
            <person name="Gautier V."/>
            <person name="Ament-velasquez S.L."/>
            <person name="Kruys A."/>
            <person name="Hutchinson M.I."/>
            <person name="Powell A.J."/>
            <person name="Barry K."/>
            <person name="Miller A.N."/>
            <person name="Grigoriev I.V."/>
            <person name="Debuchy R."/>
            <person name="Gladieux P."/>
            <person name="Thoren M.H."/>
            <person name="Johannesson H."/>
        </authorList>
    </citation>
    <scope>NUCLEOTIDE SEQUENCE</scope>
    <source>
        <strain evidence="3">SMH3187-1</strain>
    </source>
</reference>
<evidence type="ECO:0000256" key="2">
    <source>
        <dbReference type="SAM" id="Phobius"/>
    </source>
</evidence>
<comment type="caution">
    <text evidence="3">The sequence shown here is derived from an EMBL/GenBank/DDBJ whole genome shotgun (WGS) entry which is preliminary data.</text>
</comment>
<accession>A0AA40K7S9</accession>
<keyword evidence="4" id="KW-1185">Reference proteome</keyword>
<evidence type="ECO:0000313" key="4">
    <source>
        <dbReference type="Proteomes" id="UP001172155"/>
    </source>
</evidence>
<protein>
    <recommendedName>
        <fullName evidence="5">Apple domain-containing protein</fullName>
    </recommendedName>
</protein>
<keyword evidence="2" id="KW-0812">Transmembrane</keyword>
<name>A0AA40K7S9_9PEZI</name>
<keyword evidence="2" id="KW-0472">Membrane</keyword>
<evidence type="ECO:0000256" key="1">
    <source>
        <dbReference type="SAM" id="MobiDB-lite"/>
    </source>
</evidence>
<gene>
    <name evidence="3" type="ORF">B0T18DRAFT_388790</name>
</gene>
<dbReference type="EMBL" id="JAUKUD010000003">
    <property type="protein sequence ID" value="KAK0749143.1"/>
    <property type="molecule type" value="Genomic_DNA"/>
</dbReference>
<feature type="compositionally biased region" description="Basic and acidic residues" evidence="1">
    <location>
        <begin position="87"/>
        <end position="112"/>
    </location>
</feature>
<feature type="transmembrane region" description="Helical" evidence="2">
    <location>
        <begin position="183"/>
        <end position="207"/>
    </location>
</feature>